<feature type="compositionally biased region" description="Gly residues" evidence="1">
    <location>
        <begin position="2849"/>
        <end position="2859"/>
    </location>
</feature>
<feature type="compositionally biased region" description="Basic residues" evidence="1">
    <location>
        <begin position="1432"/>
        <end position="1441"/>
    </location>
</feature>
<feature type="region of interest" description="Disordered" evidence="1">
    <location>
        <begin position="520"/>
        <end position="550"/>
    </location>
</feature>
<feature type="compositionally biased region" description="Acidic residues" evidence="1">
    <location>
        <begin position="1293"/>
        <end position="1302"/>
    </location>
</feature>
<reference evidence="2 3" key="1">
    <citation type="journal article" date="2013" name="Genome Biol.">
        <title>Genome of Acanthamoeba castellanii highlights extensive lateral gene transfer and early evolution of tyrosine kinase signaling.</title>
        <authorList>
            <person name="Clarke M."/>
            <person name="Lohan A.J."/>
            <person name="Liu B."/>
            <person name="Lagkouvardos I."/>
            <person name="Roy S."/>
            <person name="Zafar N."/>
            <person name="Bertelli C."/>
            <person name="Schilde C."/>
            <person name="Kianianmomeni A."/>
            <person name="Burglin T.R."/>
            <person name="Frech C."/>
            <person name="Turcotte B."/>
            <person name="Kopec K.O."/>
            <person name="Synnott J.M."/>
            <person name="Choo C."/>
            <person name="Paponov I."/>
            <person name="Finkler A."/>
            <person name="Soon Heng Tan C."/>
            <person name="Hutchins A.P."/>
            <person name="Weinmeier T."/>
            <person name="Rattei T."/>
            <person name="Chu J.S."/>
            <person name="Gimenez G."/>
            <person name="Irimia M."/>
            <person name="Rigden D.J."/>
            <person name="Fitzpatrick D.A."/>
            <person name="Lorenzo-Morales J."/>
            <person name="Bateman A."/>
            <person name="Chiu C.H."/>
            <person name="Tang P."/>
            <person name="Hegemann P."/>
            <person name="Fromm H."/>
            <person name="Raoult D."/>
            <person name="Greub G."/>
            <person name="Miranda-Saavedra D."/>
            <person name="Chen N."/>
            <person name="Nash P."/>
            <person name="Ginger M.L."/>
            <person name="Horn M."/>
            <person name="Schaap P."/>
            <person name="Caler L."/>
            <person name="Loftus B."/>
        </authorList>
    </citation>
    <scope>NUCLEOTIDE SEQUENCE [LARGE SCALE GENOMIC DNA]</scope>
    <source>
        <strain evidence="2 3">Neff</strain>
    </source>
</reference>
<evidence type="ECO:0000313" key="3">
    <source>
        <dbReference type="Proteomes" id="UP000011083"/>
    </source>
</evidence>
<feature type="region of interest" description="Disordered" evidence="1">
    <location>
        <begin position="1429"/>
        <end position="1459"/>
    </location>
</feature>
<dbReference type="EMBL" id="KB008032">
    <property type="protein sequence ID" value="ELR15388.1"/>
    <property type="molecule type" value="Genomic_DNA"/>
</dbReference>
<feature type="region of interest" description="Disordered" evidence="1">
    <location>
        <begin position="1284"/>
        <end position="1365"/>
    </location>
</feature>
<feature type="compositionally biased region" description="Acidic residues" evidence="1">
    <location>
        <begin position="1596"/>
        <end position="1613"/>
    </location>
</feature>
<evidence type="ECO:0000313" key="2">
    <source>
        <dbReference type="EMBL" id="ELR15388.1"/>
    </source>
</evidence>
<dbReference type="InterPro" id="IPR033228">
    <property type="entry name" value="SZT2"/>
</dbReference>
<keyword evidence="3" id="KW-1185">Reference proteome</keyword>
<dbReference type="GeneID" id="14916073"/>
<feature type="region of interest" description="Disordered" evidence="1">
    <location>
        <begin position="2363"/>
        <end position="2414"/>
    </location>
</feature>
<proteinExistence type="predicted"/>
<dbReference type="OrthoDB" id="43547at2759"/>
<dbReference type="VEuPathDB" id="AmoebaDB:ACA1_275620"/>
<evidence type="ECO:0000256" key="1">
    <source>
        <dbReference type="SAM" id="MobiDB-lite"/>
    </source>
</evidence>
<feature type="compositionally biased region" description="Gly residues" evidence="1">
    <location>
        <begin position="2379"/>
        <end position="2397"/>
    </location>
</feature>
<dbReference type="KEGG" id="acan:ACA1_275620"/>
<dbReference type="STRING" id="1257118.L8GRY5"/>
<feature type="compositionally biased region" description="Basic and acidic residues" evidence="1">
    <location>
        <begin position="541"/>
        <end position="550"/>
    </location>
</feature>
<feature type="region of interest" description="Disordered" evidence="1">
    <location>
        <begin position="2802"/>
        <end position="2868"/>
    </location>
</feature>
<feature type="compositionally biased region" description="Low complexity" evidence="1">
    <location>
        <begin position="2802"/>
        <end position="2816"/>
    </location>
</feature>
<protein>
    <submittedName>
        <fullName evidence="2">Uncharacterized protein</fullName>
    </submittedName>
</protein>
<name>L8GRY5_ACACF</name>
<feature type="region of interest" description="Disordered" evidence="1">
    <location>
        <begin position="1578"/>
        <end position="1622"/>
    </location>
</feature>
<sequence length="3123" mass="340847">MAALPNAEPLATNELFLVVSDHSSFARNDRLLWFVERLLAATSLEVAEDDEALGLFMLSATTRLGSHFLLSASETKRLSKRGTLRTASKDNSAATLVVVGKHTAAAKASDAVAPAATTAVIAGPVAATQPLALKPGSSVYTIYARHRLVFSLDISPSVASLTPSGSVLYEHFYTVLEHCFLELIKPIVFPALNIEVVLEVFVSVLAQGSTGDTFRVLVQGALLTSANAHSLLATLKKQLKHLETDIAHIYLNTYVMLLNREDISCSVILLDGFEDRPSCHFGYIPDTDMLRFLCNCTSGQFIQEDDLLSDRPVEDVANDLACTAIQRHLLIKEFKLMRPESDMAGGMSDPLLPSMLPPTVAVNHPFPWVSYPPPEIPVGRLKVREYHLDCHLSHVVDLRLQEGFQLHNLVFDESKGEVAARLRLGWQPDVSLEYWLTSGSTSRRGSLGQSNFSSLLGTLHIRIYLAAHRDFLHRFDSQNRHKPGYTQHSPIQQFVEEIAETDRVLRVLLTKMSKLALLAPEGHAGPGPSRSKWSAAVSTETEDRLAREEEQRRRFSELLPALRGRLHRWLKTEKLELLLLPESSLFPNGVEHAAESLSTASRHQLNQLYQPARETLTAVCRDWTSFGDSQSVFVKLLPPSSTASASPSFCLLRLSWETNSFVVAHLSFFARPAERRSALRNLKRRINEAKVGEKRETRQFGSFSKLFRPIVVKYEPKDVADAREGSLPSLNAPTVPLLGTYLWKKRWVWPIPEDDTRAAAAKLLMAARLRDHFLLLTSAPHFNLVKEMSFRVSSGHAAGRYAGCVVQYVLYQHPPSHLVTELWIEPQYGTYTLDSGMANGGRRTLSEREIWEEAAESLYQADCRVIFALCSFDLLSNHVNRAPGSRIELSIALPPLNPGFQIEGSAIDDYDSGVSLEYSLQRPGVSVRSLIAFGLKAEESYPMLSPFLPLPSPDASPEEAESAAGSAQAAANKALYNMLAVALRVLTDCEVKVDERMMSQSEEANEDEVAGQRCFTKVMSNIRVVLAVLPPYHAPSSHTHNPTFPIRYYECSRDAVAHQPTMHSRVVRELLLSLGDYETDKERGQALNRMTTSAALVVRAVHRLYKRAFVKAVYTALRDGAPVHPHDIALGLATCAQYHMPVDFSQYLRILRAHAPEGDSILALEERLRSIVAEAYRPVTAGSAGLYFYTGKPSDADGGEADDAADDDEDDGGGPSDEEESFWKEELLFYAPQSQQQMMMTQPLPTASLMRRNPSVGVFPFPFFLKVDPISTAVSRASSAIKPNKADKAGVDTDIDADEDALGESNGMKDSMGSGTELSDYGDDTYGDDTDVTDATDIGEDTDTGTDGMTPKPLRSFSTDTDTDDPDIQEDVEADAFDYLHSQSSASFLRTSRGKVVLQVVALTLPPLPTPRNASTGDYFEELTRGTNARRSDHHGHHGRSQSHGNHAAGQSGAHDIPRPYNTLPAPILNAMTVLRAEIHASLTLYTLDKIRQSLRLGPAGGVDLREDTLGVVVQQVDSLPSGRRHVAVYPLVFLEAGKGMQIFLRQLARPQAQADALRLQPVGEDFLALPDEAVDEVDNVDDGDSSVEGLLHADLEDERLSEEDDDDDDEASDREGREGKGEKNKLPYWLIITPEDSRINGPRVRLRFQRGRLTPEEARAVVMRAERSIAHLVRRVNQEILLWSLHKTSHCSALLIPPSESDEKEKTQRSAWQDNFILHVGKERANPLFFDLEAYRPGRFACPRVHVIRFPLHRRLEPDAALRAVIGAVLDPFAIGNRRHIKESTGVATPTPVAKKVSEADVRPQARSPQVAALRDSQELKRMGSRSGELSLVRGGADKDGLLGEEEPTGYVLQVEVFGVEEVGAEIADQLREVVESRLSSTTLAVISSLLLRNPLLKLTAEDVAFLQPSPVPDKSVTLGLPLVLSDCYLFLHLLRQNLLLLLYRMQFAVGPSGRPTLDSPSVTGEVDAVPTVTVTAPEDEQTDELVTITEADFMFLYNQGAASGPGGAGGEIGQGMACVFIRLLDAHGRTVLRVPHVPQAADRPQIDEWLSIVRAQLPQYSPSLARTDERECRYRIAIDMWGRGGLSIDALSQKLSERIHQTLRKTLLDYALETSALRRAAMPLAARDLLEQAAAISSPSVNLVGGPVSMGAWELQTFVTSLLTLLHDMRPASKPTLLVRYPDAVHSVEARKVPKVLIANKQKFLFTIVVGDSETAQIEEDRKEGPTVSVGRRRWFAIGKITADRAEVLTYNWATSLTERLSSFVEQHAGWARQRDVVLQRILYQKMGLYCRLSHLPKPTPAGGSSATPGGGPAPGRQIPAALRFLRGVPMPTTPKGGAEKSGAAASPFSIEAMEALIPQPALPPQTPKSEARREGGGGARGAGQGAQGTPGAGSRGRDRGDGGSAGKEEDFDLVLQNKAPTVPLHRTPLANEPNPLARHGYQLKEIAAHHHTRMKKLYDLVRVTSQWRHNVISVRNDGRVGPQGHANHAQTITHSARVVCCYRVPFRFTAGHTKQAPTAPPSSERLYLSAQPKQAASESDWAQDVAYKFLEQYTRYLRLLGGTSLPAHAPNDPDQGRTAYLYKPVGDEGVLLLAVALRGRFVACDVYGLQLPAPAAESRSKNWGKQMVRECGRVRHQLHLGSSVYDFHVEALHSFLAAPDAALPPLPSAEWLATLHSLSQDVPAPPSYARNQLAARILSIPLPNNGIRIGPIELFQFICRHSSRYGLRTLDARGIVPAFYFTAPTPASQLHEVYSVVAFVLPDTLQASSSSSSSSSASSSTASSSNRMSALGISTATSATTTASSVTSTPGAANTGGASFVPQPSLLSGLPSGREGSLVGKLLPGGREGSFLGGGTSSRQPTLVQQQEGVSAAATYTPRVMRIKMFILRTTPSHTVPLASPRAPSAVGELDLDIDIAGAMGEVGEAAARRLREVVDTAAMHRRRDDLWLKLSKLPSYPGSGGDGSGVMSEAEVCLLMQMARWRAIDDVDPSLALVCSMPPPLPHVGRVADLLIHLALPGAPALPSSPPSSPPPQPAVFNMPWLSSASSSVPSSPSSMMPSLSAEVGEGQPRLYICRRLTESVGTDAEEDRQEEADLTALVNTLCTFLTRLLTLPSPNAKG</sequence>
<dbReference type="OMA" id="FYECSIK"/>
<accession>L8GRY5</accession>
<gene>
    <name evidence="2" type="ORF">ACA1_275620</name>
</gene>
<dbReference type="PANTHER" id="PTHR14918">
    <property type="entry name" value="KICSTOR COMPLEX PROTEIN SZT2"/>
    <property type="match status" value="1"/>
</dbReference>
<dbReference type="RefSeq" id="XP_004337401.1">
    <property type="nucleotide sequence ID" value="XM_004337353.1"/>
</dbReference>
<feature type="compositionally biased region" description="Acidic residues" evidence="1">
    <location>
        <begin position="1320"/>
        <end position="1344"/>
    </location>
</feature>
<feature type="region of interest" description="Disordered" evidence="1">
    <location>
        <begin position="1197"/>
        <end position="1219"/>
    </location>
</feature>
<feature type="region of interest" description="Disordered" evidence="1">
    <location>
        <begin position="1788"/>
        <end position="1834"/>
    </location>
</feature>
<organism evidence="2 3">
    <name type="scientific">Acanthamoeba castellanii (strain ATCC 30010 / Neff)</name>
    <dbReference type="NCBI Taxonomy" id="1257118"/>
    <lineage>
        <taxon>Eukaryota</taxon>
        <taxon>Amoebozoa</taxon>
        <taxon>Discosea</taxon>
        <taxon>Longamoebia</taxon>
        <taxon>Centramoebida</taxon>
        <taxon>Acanthamoebidae</taxon>
        <taxon>Acanthamoeba</taxon>
    </lineage>
</organism>
<dbReference type="PANTHER" id="PTHR14918:SF3">
    <property type="entry name" value="KICSTOR COMPLEX PROTEIN SZT2"/>
    <property type="match status" value="1"/>
</dbReference>
<dbReference type="Proteomes" id="UP000011083">
    <property type="component" value="Unassembled WGS sequence"/>
</dbReference>
<dbReference type="GO" id="GO:0005777">
    <property type="term" value="C:peroxisome"/>
    <property type="evidence" value="ECO:0007669"/>
    <property type="project" value="InterPro"/>
</dbReference>